<dbReference type="SUPFAM" id="SSF53300">
    <property type="entry name" value="vWA-like"/>
    <property type="match status" value="1"/>
</dbReference>
<dbReference type="InterPro" id="IPR036465">
    <property type="entry name" value="vWFA_dom_sf"/>
</dbReference>
<dbReference type="Gene3D" id="3.40.50.410">
    <property type="entry name" value="von Willebrand factor, type A domain"/>
    <property type="match status" value="1"/>
</dbReference>
<protein>
    <recommendedName>
        <fullName evidence="3">VWFA domain-containing protein</fullName>
    </recommendedName>
</protein>
<gene>
    <name evidence="1" type="ORF">BC938DRAFT_474319</name>
</gene>
<sequence>VNVDELVGIDETKSTVFVPVAVAQDFATLELYTTDLANEKYMLPSMILAATLQVPLSKDAVDTPVQLPVRIQFVQDVSSSMQHSKILTSKEGLKRICRKLSQGDEVGLIKFGDSVEVVCHPAIYNWYPQLH</sequence>
<evidence type="ECO:0008006" key="3">
    <source>
        <dbReference type="Google" id="ProtNLM"/>
    </source>
</evidence>
<dbReference type="EMBL" id="RBNJ01017796">
    <property type="protein sequence ID" value="RUS23977.1"/>
    <property type="molecule type" value="Genomic_DNA"/>
</dbReference>
<name>A0A433Q2H9_9FUNG</name>
<dbReference type="AlphaFoldDB" id="A0A433Q2H9"/>
<keyword evidence="2" id="KW-1185">Reference proteome</keyword>
<evidence type="ECO:0000313" key="2">
    <source>
        <dbReference type="Proteomes" id="UP000274822"/>
    </source>
</evidence>
<organism evidence="1 2">
    <name type="scientific">Jimgerdemannia flammicorona</name>
    <dbReference type="NCBI Taxonomy" id="994334"/>
    <lineage>
        <taxon>Eukaryota</taxon>
        <taxon>Fungi</taxon>
        <taxon>Fungi incertae sedis</taxon>
        <taxon>Mucoromycota</taxon>
        <taxon>Mucoromycotina</taxon>
        <taxon>Endogonomycetes</taxon>
        <taxon>Endogonales</taxon>
        <taxon>Endogonaceae</taxon>
        <taxon>Jimgerdemannia</taxon>
    </lineage>
</organism>
<evidence type="ECO:0000313" key="1">
    <source>
        <dbReference type="EMBL" id="RUS23977.1"/>
    </source>
</evidence>
<proteinExistence type="predicted"/>
<feature type="non-terminal residue" evidence="1">
    <location>
        <position position="1"/>
    </location>
</feature>
<accession>A0A433Q2H9</accession>
<dbReference type="Proteomes" id="UP000274822">
    <property type="component" value="Unassembled WGS sequence"/>
</dbReference>
<comment type="caution">
    <text evidence="1">The sequence shown here is derived from an EMBL/GenBank/DDBJ whole genome shotgun (WGS) entry which is preliminary data.</text>
</comment>
<reference evidence="1 2" key="1">
    <citation type="journal article" date="2018" name="New Phytol.">
        <title>Phylogenomics of Endogonaceae and evolution of mycorrhizas within Mucoromycota.</title>
        <authorList>
            <person name="Chang Y."/>
            <person name="Desiro A."/>
            <person name="Na H."/>
            <person name="Sandor L."/>
            <person name="Lipzen A."/>
            <person name="Clum A."/>
            <person name="Barry K."/>
            <person name="Grigoriev I.V."/>
            <person name="Martin F.M."/>
            <person name="Stajich J.E."/>
            <person name="Smith M.E."/>
            <person name="Bonito G."/>
            <person name="Spatafora J.W."/>
        </authorList>
    </citation>
    <scope>NUCLEOTIDE SEQUENCE [LARGE SCALE GENOMIC DNA]</scope>
    <source>
        <strain evidence="1 2">AD002</strain>
    </source>
</reference>